<dbReference type="Gene3D" id="3.10.28.10">
    <property type="entry name" value="Homing endonucleases"/>
    <property type="match status" value="1"/>
</dbReference>
<feature type="non-terminal residue" evidence="1">
    <location>
        <position position="214"/>
    </location>
</feature>
<accession>X1LRW8</accession>
<sequence length="214" mass="25185">MDFLYENEKELNALFNDGKFILRDQYNFSNERVIVKKEFLAQIFKKIKNLHPYNNYTIHSLKLSNAIYRGSSISLEHFDKLQKLSNHQIPHLKVLGRNDLVLYNLQKSQKVAEFVGILLGQASIYIKKSRSTHYSLVIYCNKKYHKDIRYINYLKELLLDLFNISEDNGFIVNYNDNGETSNFTINSTVIVYEILKLGVYIDNISSRTREIPSW</sequence>
<name>X1LRW8_9ZZZZ</name>
<comment type="caution">
    <text evidence="1">The sequence shown here is derived from an EMBL/GenBank/DDBJ whole genome shotgun (WGS) entry which is preliminary data.</text>
</comment>
<dbReference type="AlphaFoldDB" id="X1LRW8"/>
<reference evidence="1" key="1">
    <citation type="journal article" date="2014" name="Front. Microbiol.">
        <title>High frequency of phylogenetically diverse reductive dehalogenase-homologous genes in deep subseafloor sedimentary metagenomes.</title>
        <authorList>
            <person name="Kawai M."/>
            <person name="Futagami T."/>
            <person name="Toyoda A."/>
            <person name="Takaki Y."/>
            <person name="Nishi S."/>
            <person name="Hori S."/>
            <person name="Arai W."/>
            <person name="Tsubouchi T."/>
            <person name="Morono Y."/>
            <person name="Uchiyama I."/>
            <person name="Ito T."/>
            <person name="Fujiyama A."/>
            <person name="Inagaki F."/>
            <person name="Takami H."/>
        </authorList>
    </citation>
    <scope>NUCLEOTIDE SEQUENCE</scope>
    <source>
        <strain evidence="1">Expedition CK06-06</strain>
    </source>
</reference>
<proteinExistence type="predicted"/>
<organism evidence="1">
    <name type="scientific">marine sediment metagenome</name>
    <dbReference type="NCBI Taxonomy" id="412755"/>
    <lineage>
        <taxon>unclassified sequences</taxon>
        <taxon>metagenomes</taxon>
        <taxon>ecological metagenomes</taxon>
    </lineage>
</organism>
<protein>
    <submittedName>
        <fullName evidence="1">Uncharacterized protein</fullName>
    </submittedName>
</protein>
<dbReference type="EMBL" id="BARV01017332">
    <property type="protein sequence ID" value="GAI22112.1"/>
    <property type="molecule type" value="Genomic_DNA"/>
</dbReference>
<gene>
    <name evidence="1" type="ORF">S06H3_29568</name>
</gene>
<dbReference type="InterPro" id="IPR027434">
    <property type="entry name" value="Homing_endonucl"/>
</dbReference>
<evidence type="ECO:0000313" key="1">
    <source>
        <dbReference type="EMBL" id="GAI22112.1"/>
    </source>
</evidence>